<gene>
    <name evidence="1" type="ORF">LSALG_LOCUS38019</name>
</gene>
<name>A0AA36EKF9_LACSI</name>
<dbReference type="EMBL" id="OX465084">
    <property type="protein sequence ID" value="CAI9299304.1"/>
    <property type="molecule type" value="Genomic_DNA"/>
</dbReference>
<evidence type="ECO:0000313" key="1">
    <source>
        <dbReference type="EMBL" id="CAI9299304.1"/>
    </source>
</evidence>
<keyword evidence="2" id="KW-1185">Reference proteome</keyword>
<dbReference type="Proteomes" id="UP001177003">
    <property type="component" value="Chromosome 8"/>
</dbReference>
<reference evidence="1" key="1">
    <citation type="submission" date="2023-04" db="EMBL/GenBank/DDBJ databases">
        <authorList>
            <person name="Vijverberg K."/>
            <person name="Xiong W."/>
            <person name="Schranz E."/>
        </authorList>
    </citation>
    <scope>NUCLEOTIDE SEQUENCE</scope>
</reference>
<proteinExistence type="predicted"/>
<accession>A0AA36EKF9</accession>
<protein>
    <submittedName>
        <fullName evidence="1">Uncharacterized protein</fullName>
    </submittedName>
</protein>
<evidence type="ECO:0000313" key="2">
    <source>
        <dbReference type="Proteomes" id="UP001177003"/>
    </source>
</evidence>
<sequence>MDDRRVRSAPLPPPAFFNPKGNLWIFFSQGFDIRSKNELLAKERAEFIKLLQRRNQKLLEEAPSHALTPDLRKARVCCCIIQSNSSSNLIRQLQQVCYMRLLANYAKNHEEEDDLS</sequence>
<dbReference type="AlphaFoldDB" id="A0AA36EKF9"/>
<organism evidence="1 2">
    <name type="scientific">Lactuca saligna</name>
    <name type="common">Willowleaf lettuce</name>
    <dbReference type="NCBI Taxonomy" id="75948"/>
    <lineage>
        <taxon>Eukaryota</taxon>
        <taxon>Viridiplantae</taxon>
        <taxon>Streptophyta</taxon>
        <taxon>Embryophyta</taxon>
        <taxon>Tracheophyta</taxon>
        <taxon>Spermatophyta</taxon>
        <taxon>Magnoliopsida</taxon>
        <taxon>eudicotyledons</taxon>
        <taxon>Gunneridae</taxon>
        <taxon>Pentapetalae</taxon>
        <taxon>asterids</taxon>
        <taxon>campanulids</taxon>
        <taxon>Asterales</taxon>
        <taxon>Asteraceae</taxon>
        <taxon>Cichorioideae</taxon>
        <taxon>Cichorieae</taxon>
        <taxon>Lactucinae</taxon>
        <taxon>Lactuca</taxon>
    </lineage>
</organism>